<gene>
    <name evidence="7" type="ORF">KME65_13465</name>
</gene>
<dbReference type="InterPro" id="IPR003593">
    <property type="entry name" value="AAA+_ATPase"/>
</dbReference>
<dbReference type="InterPro" id="IPR002078">
    <property type="entry name" value="Sigma_54_int"/>
</dbReference>
<evidence type="ECO:0000313" key="8">
    <source>
        <dbReference type="Proteomes" id="UP000770889"/>
    </source>
</evidence>
<evidence type="ECO:0000256" key="3">
    <source>
        <dbReference type="ARBA" id="ARBA00023015"/>
    </source>
</evidence>
<dbReference type="GO" id="GO:0006355">
    <property type="term" value="P:regulation of DNA-templated transcription"/>
    <property type="evidence" value="ECO:0007669"/>
    <property type="project" value="InterPro"/>
</dbReference>
<dbReference type="InterPro" id="IPR025944">
    <property type="entry name" value="Sigma_54_int_dom_CS"/>
</dbReference>
<evidence type="ECO:0000259" key="6">
    <source>
        <dbReference type="PROSITE" id="PS50045"/>
    </source>
</evidence>
<protein>
    <submittedName>
        <fullName evidence="7">Sigma 54-interacting transcriptional regulator</fullName>
    </submittedName>
</protein>
<dbReference type="Pfam" id="PF25601">
    <property type="entry name" value="AAA_lid_14"/>
    <property type="match status" value="1"/>
</dbReference>
<dbReference type="SUPFAM" id="SSF52540">
    <property type="entry name" value="P-loop containing nucleoside triphosphate hydrolases"/>
    <property type="match status" value="1"/>
</dbReference>
<dbReference type="CDD" id="cd00009">
    <property type="entry name" value="AAA"/>
    <property type="match status" value="1"/>
</dbReference>
<dbReference type="Pfam" id="PF00158">
    <property type="entry name" value="Sigma54_activat"/>
    <property type="match status" value="1"/>
</dbReference>
<comment type="caution">
    <text evidence="7">The sequence shown here is derived from an EMBL/GenBank/DDBJ whole genome shotgun (WGS) entry which is preliminary data.</text>
</comment>
<dbReference type="SMART" id="SM00382">
    <property type="entry name" value="AAA"/>
    <property type="match status" value="1"/>
</dbReference>
<dbReference type="PANTHER" id="PTHR32071">
    <property type="entry name" value="TRANSCRIPTIONAL REGULATORY PROTEIN"/>
    <property type="match status" value="1"/>
</dbReference>
<dbReference type="Proteomes" id="UP000770889">
    <property type="component" value="Unassembled WGS sequence"/>
</dbReference>
<dbReference type="EMBL" id="JAHHGM010000012">
    <property type="protein sequence ID" value="MBT2989957.1"/>
    <property type="molecule type" value="Genomic_DNA"/>
</dbReference>
<evidence type="ECO:0000256" key="5">
    <source>
        <dbReference type="ARBA" id="ARBA00023163"/>
    </source>
</evidence>
<dbReference type="Gene3D" id="3.40.50.300">
    <property type="entry name" value="P-loop containing nucleotide triphosphate hydrolases"/>
    <property type="match status" value="1"/>
</dbReference>
<dbReference type="GO" id="GO:0043565">
    <property type="term" value="F:sequence-specific DNA binding"/>
    <property type="evidence" value="ECO:0007669"/>
    <property type="project" value="InterPro"/>
</dbReference>
<reference evidence="7 8" key="1">
    <citation type="submission" date="2021-05" db="EMBL/GenBank/DDBJ databases">
        <title>Genetic and Functional Diversity in Clade A Lucinid endosymbionts from the Bahamas.</title>
        <authorList>
            <person name="Giani N.M."/>
            <person name="Engel A.S."/>
            <person name="Campbell B.J."/>
        </authorList>
    </citation>
    <scope>NUCLEOTIDE SEQUENCE [LARGE SCALE GENOMIC DNA]</scope>
    <source>
        <strain evidence="7">LUC16012Gg_MoonRockCtena</strain>
    </source>
</reference>
<keyword evidence="1" id="KW-0547">Nucleotide-binding</keyword>
<dbReference type="PANTHER" id="PTHR32071:SF81">
    <property type="entry name" value="PROPIONATE CATABOLISM OPERON REGULATORY PROTEIN"/>
    <property type="match status" value="1"/>
</dbReference>
<dbReference type="Gene3D" id="1.10.8.60">
    <property type="match status" value="1"/>
</dbReference>
<feature type="domain" description="Sigma-54 factor interaction" evidence="6">
    <location>
        <begin position="180"/>
        <end position="413"/>
    </location>
</feature>
<dbReference type="Gene3D" id="1.10.10.60">
    <property type="entry name" value="Homeodomain-like"/>
    <property type="match status" value="1"/>
</dbReference>
<evidence type="ECO:0000256" key="2">
    <source>
        <dbReference type="ARBA" id="ARBA00022840"/>
    </source>
</evidence>
<dbReference type="PROSITE" id="PS00688">
    <property type="entry name" value="SIGMA54_INTERACT_3"/>
    <property type="match status" value="1"/>
</dbReference>
<dbReference type="GO" id="GO:0005524">
    <property type="term" value="F:ATP binding"/>
    <property type="evidence" value="ECO:0007669"/>
    <property type="project" value="UniProtKB-KW"/>
</dbReference>
<dbReference type="InterPro" id="IPR025943">
    <property type="entry name" value="Sigma_54_int_dom_ATP-bd_2"/>
</dbReference>
<accession>A0A944QUB5</accession>
<dbReference type="InterPro" id="IPR027417">
    <property type="entry name" value="P-loop_NTPase"/>
</dbReference>
<evidence type="ECO:0000256" key="1">
    <source>
        <dbReference type="ARBA" id="ARBA00022741"/>
    </source>
</evidence>
<proteinExistence type="predicted"/>
<sequence length="502" mass="54813">MKILVSWIGQTDLNAASGEERAGLGPVGQAVTQRSFDLIVLLSNYPKPASADYVTWVERHTNAAVDLILIKLSGPTNLGEIYQAVTEKVGALLAKHGESTNLTFHLSPGTPAMAAVWIIVAKTRYGAELIESSKQQGVRTANVPFDISAEFVPEVYRRADRDLAQLSAGVPQEATEFSNIVHRSPVMRRVIEKAQKVAPRSVPILIEGESGTGKEMLARAIHRASPRRDNPFIAVNCGAISHELAESEFFGHKKGAFTGATSDRSGHFETADGGTLFLDEIGELSPELQVKLLRVLQEQQVVRVGTTMPVPVDVRIIAATNRTLADEVAARRFRDDLFFRIAVALIKLPPLRARKGDFTLLVDHLLDRFNTESAADPAWEEKTLSPSARNLLQRHDWPGNIRELANTLTRAAVWSTSSTITEQDVGEALLELPISSGNADGILNRPIENGVDLPDLLQQVAKHYLSRALEATAGNKSRTAELLGLSSYQTLTNWLKKYGLSG</sequence>
<organism evidence="7 8">
    <name type="scientific">Candidatus Thiodiazotropha taylori</name>
    <dbReference type="NCBI Taxonomy" id="2792791"/>
    <lineage>
        <taxon>Bacteria</taxon>
        <taxon>Pseudomonadati</taxon>
        <taxon>Pseudomonadota</taxon>
        <taxon>Gammaproteobacteria</taxon>
        <taxon>Chromatiales</taxon>
        <taxon>Sedimenticolaceae</taxon>
        <taxon>Candidatus Thiodiazotropha</taxon>
    </lineage>
</organism>
<dbReference type="InterPro" id="IPR009057">
    <property type="entry name" value="Homeodomain-like_sf"/>
</dbReference>
<keyword evidence="2" id="KW-0067">ATP-binding</keyword>
<dbReference type="PROSITE" id="PS00675">
    <property type="entry name" value="SIGMA54_INTERACT_1"/>
    <property type="match status" value="1"/>
</dbReference>
<dbReference type="SUPFAM" id="SSF46689">
    <property type="entry name" value="Homeodomain-like"/>
    <property type="match status" value="1"/>
</dbReference>
<dbReference type="PROSITE" id="PS00676">
    <property type="entry name" value="SIGMA54_INTERACT_2"/>
    <property type="match status" value="1"/>
</dbReference>
<evidence type="ECO:0000256" key="4">
    <source>
        <dbReference type="ARBA" id="ARBA00023125"/>
    </source>
</evidence>
<dbReference type="PROSITE" id="PS50045">
    <property type="entry name" value="SIGMA54_INTERACT_4"/>
    <property type="match status" value="1"/>
</dbReference>
<evidence type="ECO:0000313" key="7">
    <source>
        <dbReference type="EMBL" id="MBT2989957.1"/>
    </source>
</evidence>
<dbReference type="FunFam" id="3.40.50.300:FF:000006">
    <property type="entry name" value="DNA-binding transcriptional regulator NtrC"/>
    <property type="match status" value="1"/>
</dbReference>
<dbReference type="AlphaFoldDB" id="A0A944QUB5"/>
<dbReference type="InterPro" id="IPR058031">
    <property type="entry name" value="AAA_lid_NorR"/>
</dbReference>
<dbReference type="InterPro" id="IPR025662">
    <property type="entry name" value="Sigma_54_int_dom_ATP-bd_1"/>
</dbReference>
<dbReference type="Pfam" id="PF02954">
    <property type="entry name" value="HTH_8"/>
    <property type="match status" value="1"/>
</dbReference>
<keyword evidence="5" id="KW-0804">Transcription</keyword>
<keyword evidence="4" id="KW-0238">DNA-binding</keyword>
<keyword evidence="3" id="KW-0805">Transcription regulation</keyword>
<name>A0A944QUB5_9GAMM</name>
<dbReference type="InterPro" id="IPR002197">
    <property type="entry name" value="HTH_Fis"/>
</dbReference>